<dbReference type="Proteomes" id="UP001271789">
    <property type="component" value="Unassembled WGS sequence"/>
</dbReference>
<evidence type="ECO:0000256" key="1">
    <source>
        <dbReference type="SAM" id="Phobius"/>
    </source>
</evidence>
<dbReference type="EMBL" id="JAWDKD010000018">
    <property type="protein sequence ID" value="MDV0447339.1"/>
    <property type="molecule type" value="Genomic_DNA"/>
</dbReference>
<evidence type="ECO:0000313" key="2">
    <source>
        <dbReference type="EMBL" id="MDV0447339.1"/>
    </source>
</evidence>
<comment type="caution">
    <text evidence="2">The sequence shown here is derived from an EMBL/GenBank/DDBJ whole genome shotgun (WGS) entry which is preliminary data.</text>
</comment>
<keyword evidence="1" id="KW-0812">Transmembrane</keyword>
<sequence length="246" mass="28859">MTFLSIIIGFALLLIGFVAIPKKYYNQYPKGSFSETIAIVVYIFCFLILYILLIFLFDYLKIEYGFIFSGLIAFSITYISFRYIPNLNNKNPKIEYSDLYLLQSKKNAGNGCKFYGTQFKITQIKQGLPYIEVQVSDLIIDFRKMEGKNIAQTCNNEFILSKNAVETLKQSDLSGIEYRPVHHRKDRKDEYKDTKYFQLTSSNILPPISKKTKFRTNKVLGYIFLFLENYKIYYDKKILEKSVDFN</sequence>
<evidence type="ECO:0000313" key="3">
    <source>
        <dbReference type="Proteomes" id="UP001271789"/>
    </source>
</evidence>
<feature type="transmembrane region" description="Helical" evidence="1">
    <location>
        <begin position="37"/>
        <end position="60"/>
    </location>
</feature>
<organism evidence="2 3">
    <name type="scientific">Methanolapillus africanus</name>
    <dbReference type="NCBI Taxonomy" id="3028297"/>
    <lineage>
        <taxon>Archaea</taxon>
        <taxon>Methanobacteriati</taxon>
        <taxon>Methanobacteriota</taxon>
        <taxon>Stenosarchaea group</taxon>
        <taxon>Methanomicrobia</taxon>
        <taxon>Methanosarcinales</taxon>
        <taxon>Methanosarcinaceae</taxon>
        <taxon>Methanolapillus</taxon>
    </lineage>
</organism>
<protein>
    <submittedName>
        <fullName evidence="2">Uncharacterized protein</fullName>
    </submittedName>
</protein>
<dbReference type="RefSeq" id="WP_338099759.1">
    <property type="nucleotide sequence ID" value="NZ_JAWDKD010000018.1"/>
</dbReference>
<keyword evidence="1" id="KW-0472">Membrane</keyword>
<proteinExistence type="predicted"/>
<feature type="transmembrane region" description="Helical" evidence="1">
    <location>
        <begin position="6"/>
        <end position="25"/>
    </location>
</feature>
<keyword evidence="3" id="KW-1185">Reference proteome</keyword>
<feature type="transmembrane region" description="Helical" evidence="1">
    <location>
        <begin position="66"/>
        <end position="84"/>
    </location>
</feature>
<gene>
    <name evidence="2" type="ORF">MsAg5_12240</name>
</gene>
<keyword evidence="1" id="KW-1133">Transmembrane helix</keyword>
<reference evidence="2" key="1">
    <citation type="submission" date="2023-06" db="EMBL/GenBank/DDBJ databases">
        <title>Genome sequence of Methanosarcinaceae archaeon Ag5.</title>
        <authorList>
            <person name="Protasov E."/>
            <person name="Platt K."/>
            <person name="Poehlein A."/>
            <person name="Daniel R."/>
            <person name="Brune A."/>
        </authorList>
    </citation>
    <scope>NUCLEOTIDE SEQUENCE</scope>
    <source>
        <strain evidence="2">Ag5</strain>
    </source>
</reference>
<accession>A0AAE4SE18</accession>
<name>A0AAE4SE18_9EURY</name>
<dbReference type="AlphaFoldDB" id="A0AAE4SE18"/>